<dbReference type="Proteomes" id="UP000002407">
    <property type="component" value="Chromosome"/>
</dbReference>
<dbReference type="EMBL" id="CP000776">
    <property type="protein sequence ID" value="ABS52148.1"/>
    <property type="molecule type" value="Genomic_DNA"/>
</dbReference>
<dbReference type="KEGG" id="cha:CHAB381_0373"/>
<dbReference type="Gene3D" id="1.10.3210.10">
    <property type="entry name" value="Hypothetical protein af1432"/>
    <property type="match status" value="1"/>
</dbReference>
<dbReference type="RefSeq" id="WP_012108256.1">
    <property type="nucleotide sequence ID" value="NC_009714.1"/>
</dbReference>
<dbReference type="eggNOG" id="COG1639">
    <property type="taxonomic scope" value="Bacteria"/>
</dbReference>
<accession>A7I0D3</accession>
<gene>
    <name evidence="1" type="ordered locus">CHAB381_0373</name>
</gene>
<evidence type="ECO:0008006" key="3">
    <source>
        <dbReference type="Google" id="ProtNLM"/>
    </source>
</evidence>
<dbReference type="AlphaFoldDB" id="A7I0D3"/>
<evidence type="ECO:0000313" key="2">
    <source>
        <dbReference type="Proteomes" id="UP000002407"/>
    </source>
</evidence>
<organism evidence="1 2">
    <name type="scientific">Campylobacter hominis (strain ATCC BAA-381 / DSM 21671 / CCUG 45161 / LMG 19568 / NCTC 13146 / CH001A)</name>
    <dbReference type="NCBI Taxonomy" id="360107"/>
    <lineage>
        <taxon>Bacteria</taxon>
        <taxon>Pseudomonadati</taxon>
        <taxon>Campylobacterota</taxon>
        <taxon>Epsilonproteobacteria</taxon>
        <taxon>Campylobacterales</taxon>
        <taxon>Campylobacteraceae</taxon>
        <taxon>Campylobacter</taxon>
    </lineage>
</organism>
<proteinExistence type="predicted"/>
<dbReference type="SUPFAM" id="SSF109604">
    <property type="entry name" value="HD-domain/PDEase-like"/>
    <property type="match status" value="1"/>
</dbReference>
<dbReference type="HOGENOM" id="CLU_1052452_0_0_7"/>
<dbReference type="OrthoDB" id="9803649at2"/>
<name>A7I0D3_CAMHC</name>
<evidence type="ECO:0000313" key="1">
    <source>
        <dbReference type="EMBL" id="ABS52148.1"/>
    </source>
</evidence>
<reference evidence="2" key="1">
    <citation type="submission" date="2007-07" db="EMBL/GenBank/DDBJ databases">
        <title>Complete genome sequence of Campylobacter hominis ATCC BAA-381, a commensal isolated from the human gastrointestinal tract.</title>
        <authorList>
            <person name="Fouts D.E."/>
            <person name="Mongodin E.F."/>
            <person name="Puiu D."/>
            <person name="Sebastian Y."/>
            <person name="Miller W.G."/>
            <person name="Mandrell R.E."/>
            <person name="Nelson K.E."/>
        </authorList>
    </citation>
    <scope>NUCLEOTIDE SEQUENCE [LARGE SCALE GENOMIC DNA]</scope>
    <source>
        <strain evidence="2">ATCC BAA-381 / LMG 19568 / NCTC 13146 / CH001A</strain>
    </source>
</reference>
<keyword evidence="2" id="KW-1185">Reference proteome</keyword>
<protein>
    <recommendedName>
        <fullName evidence="3">HDOD domain-containing protein</fullName>
    </recommendedName>
</protein>
<dbReference type="STRING" id="360107.CHAB381_0373"/>
<sequence>MKDFIQKKITALPQFSADICEILNIFEKSNDDIIFALTDSNYKSEILDLANNHFLQKNAIFKELKDALNFYGKEEVKAFFLFAVFRKMLPNELTNYKIDAKNFTEISLLRNALMFEWIQNFKNVNAEILSTTILIEFSRIFIDELITNLGVEISFYDEIKHCIFPTDFTDVEQKFTGVNREIVAALLFKHFGLDKIALYAKFSSIIDDADEDIKKECAMIKIVKTAVNIYHRLDERSIDNTLNLLDEHIFEQDAFVRSIKKLNL</sequence>